<evidence type="ECO:0000313" key="3">
    <source>
        <dbReference type="EMBL" id="KKK72701.1"/>
    </source>
</evidence>
<proteinExistence type="predicted"/>
<evidence type="ECO:0000259" key="2">
    <source>
        <dbReference type="Pfam" id="PF00206"/>
    </source>
</evidence>
<dbReference type="InterPro" id="IPR024083">
    <property type="entry name" value="Fumarase/histidase_N"/>
</dbReference>
<dbReference type="PANTHER" id="PTHR43172:SF1">
    <property type="entry name" value="ADENYLOSUCCINATE LYASE"/>
    <property type="match status" value="1"/>
</dbReference>
<dbReference type="InterPro" id="IPR008948">
    <property type="entry name" value="L-Aspartase-like"/>
</dbReference>
<dbReference type="GO" id="GO:0044208">
    <property type="term" value="P:'de novo' AMP biosynthetic process"/>
    <property type="evidence" value="ECO:0007669"/>
    <property type="project" value="TreeGrafter"/>
</dbReference>
<dbReference type="Pfam" id="PF00206">
    <property type="entry name" value="Lyase_1"/>
    <property type="match status" value="1"/>
</dbReference>
<dbReference type="SUPFAM" id="SSF48557">
    <property type="entry name" value="L-aspartase-like"/>
    <property type="match status" value="1"/>
</dbReference>
<name>A0A0F9AKH1_9ZZZZ</name>
<comment type="caution">
    <text evidence="3">The sequence shown here is derived from an EMBL/GenBank/DDBJ whole genome shotgun (WGS) entry which is preliminary data.</text>
</comment>
<organism evidence="3">
    <name type="scientific">marine sediment metagenome</name>
    <dbReference type="NCBI Taxonomy" id="412755"/>
    <lineage>
        <taxon>unclassified sequences</taxon>
        <taxon>metagenomes</taxon>
        <taxon>ecological metagenomes</taxon>
    </lineage>
</organism>
<dbReference type="PANTHER" id="PTHR43172">
    <property type="entry name" value="ADENYLOSUCCINATE LYASE"/>
    <property type="match status" value="1"/>
</dbReference>
<dbReference type="InterPro" id="IPR022761">
    <property type="entry name" value="Fumarate_lyase_N"/>
</dbReference>
<reference evidence="3" key="1">
    <citation type="journal article" date="2015" name="Nature">
        <title>Complex archaea that bridge the gap between prokaryotes and eukaryotes.</title>
        <authorList>
            <person name="Spang A."/>
            <person name="Saw J.H."/>
            <person name="Jorgensen S.L."/>
            <person name="Zaremba-Niedzwiedzka K."/>
            <person name="Martijn J."/>
            <person name="Lind A.E."/>
            <person name="van Eijk R."/>
            <person name="Schleper C."/>
            <person name="Guy L."/>
            <person name="Ettema T.J."/>
        </authorList>
    </citation>
    <scope>NUCLEOTIDE SEQUENCE</scope>
</reference>
<protein>
    <recommendedName>
        <fullName evidence="2">Fumarate lyase N-terminal domain-containing protein</fullName>
    </recommendedName>
</protein>
<feature type="domain" description="Fumarate lyase N-terminal" evidence="2">
    <location>
        <begin position="6"/>
        <end position="247"/>
    </location>
</feature>
<dbReference type="InterPro" id="IPR000362">
    <property type="entry name" value="Fumarate_lyase_fam"/>
</dbReference>
<dbReference type="GO" id="GO:0070626">
    <property type="term" value="F:(S)-2-(5-amino-1-(5-phospho-D-ribosyl)imidazole-4-carboxamido) succinate lyase (fumarate-forming) activity"/>
    <property type="evidence" value="ECO:0007669"/>
    <property type="project" value="TreeGrafter"/>
</dbReference>
<dbReference type="EMBL" id="LAZR01057126">
    <property type="protein sequence ID" value="KKK72701.1"/>
    <property type="molecule type" value="Genomic_DNA"/>
</dbReference>
<dbReference type="GO" id="GO:0004018">
    <property type="term" value="F:N6-(1,2-dicarboxyethyl)AMP AMP-lyase (fumarate-forming) activity"/>
    <property type="evidence" value="ECO:0007669"/>
    <property type="project" value="TreeGrafter"/>
</dbReference>
<dbReference type="GO" id="GO:0005829">
    <property type="term" value="C:cytosol"/>
    <property type="evidence" value="ECO:0007669"/>
    <property type="project" value="TreeGrafter"/>
</dbReference>
<dbReference type="PRINTS" id="PR00149">
    <property type="entry name" value="FUMRATELYASE"/>
</dbReference>
<accession>A0A0F9AKH1</accession>
<gene>
    <name evidence="3" type="ORF">LCGC14_2901230</name>
</gene>
<dbReference type="AlphaFoldDB" id="A0A0F9AKH1"/>
<dbReference type="Gene3D" id="1.10.275.10">
    <property type="entry name" value="Fumarase/aspartase (N-terminal domain)"/>
    <property type="match status" value="1"/>
</dbReference>
<dbReference type="FunFam" id="1.10.275.10:FF:000006">
    <property type="entry name" value="Adenylosuccinate lyase"/>
    <property type="match status" value="1"/>
</dbReference>
<dbReference type="Gene3D" id="1.20.200.10">
    <property type="entry name" value="Fumarase/aspartase (Central domain)"/>
    <property type="match status" value="1"/>
</dbReference>
<feature type="non-terminal residue" evidence="3">
    <location>
        <position position="247"/>
    </location>
</feature>
<evidence type="ECO:0000256" key="1">
    <source>
        <dbReference type="ARBA" id="ARBA00023239"/>
    </source>
</evidence>
<keyword evidence="1" id="KW-0456">Lyase</keyword>
<sequence>MIERYTRPEMGGIWTADNKFRKWLDVEIAVCEAWANKRKIPKKALAVIKKRADFTVERIDEIEKEVKHDVIAFLTAVAENVGPESRFIHLGLTSSDVGDTAQGLLLKESASLIIKDVKALREVLKTQALKYKHTVCIGRSHGVHAEPMTFGLKFALWFEEMGRNLERLNRAKKAVSVGKLSGAVGTFSNVPPDLETSVLKKLGLAAEPLATQVVQRDRHAEYLSALAITAASVEKIAVEIRHLQRTE</sequence>